<evidence type="ECO:0000256" key="1">
    <source>
        <dbReference type="SAM" id="SignalP"/>
    </source>
</evidence>
<name>A0A5S3PE04_9FLAO</name>
<reference evidence="2 3" key="1">
    <citation type="submission" date="2019-05" db="EMBL/GenBank/DDBJ databases">
        <authorList>
            <person name="Zhang J.-Y."/>
            <person name="Feg X."/>
            <person name="Du Z.-J."/>
        </authorList>
    </citation>
    <scope>NUCLEOTIDE SEQUENCE [LARGE SCALE GENOMIC DNA]</scope>
    <source>
        <strain evidence="2 3">RZ26</strain>
    </source>
</reference>
<evidence type="ECO:0000313" key="2">
    <source>
        <dbReference type="EMBL" id="TMM52218.1"/>
    </source>
</evidence>
<dbReference type="Proteomes" id="UP000310314">
    <property type="component" value="Unassembled WGS sequence"/>
</dbReference>
<keyword evidence="3" id="KW-1185">Reference proteome</keyword>
<dbReference type="RefSeq" id="WP_138660061.1">
    <property type="nucleotide sequence ID" value="NZ_VATY01000006.1"/>
</dbReference>
<evidence type="ECO:0000313" key="3">
    <source>
        <dbReference type="Proteomes" id="UP000310314"/>
    </source>
</evidence>
<dbReference type="PROSITE" id="PS51257">
    <property type="entry name" value="PROKAR_LIPOPROTEIN"/>
    <property type="match status" value="1"/>
</dbReference>
<comment type="caution">
    <text evidence="2">The sequence shown here is derived from an EMBL/GenBank/DDBJ whole genome shotgun (WGS) entry which is preliminary data.</text>
</comment>
<organism evidence="2 3">
    <name type="scientific">Maribacter algarum</name>
    <name type="common">ex Zhang et al. 2020</name>
    <dbReference type="NCBI Taxonomy" id="2578118"/>
    <lineage>
        <taxon>Bacteria</taxon>
        <taxon>Pseudomonadati</taxon>
        <taxon>Bacteroidota</taxon>
        <taxon>Flavobacteriia</taxon>
        <taxon>Flavobacteriales</taxon>
        <taxon>Flavobacteriaceae</taxon>
        <taxon>Maribacter</taxon>
    </lineage>
</organism>
<dbReference type="AlphaFoldDB" id="A0A5S3PE04"/>
<dbReference type="EMBL" id="VATY01000006">
    <property type="protein sequence ID" value="TMM52218.1"/>
    <property type="molecule type" value="Genomic_DNA"/>
</dbReference>
<feature type="signal peptide" evidence="1">
    <location>
        <begin position="1"/>
        <end position="19"/>
    </location>
</feature>
<gene>
    <name evidence="2" type="ORF">FEE95_21260</name>
</gene>
<sequence length="178" mass="20265">MKKAIQFSMIFLLVLFTQSCETEIPPEDSTPPEFSFQITGDGLDQTFNQDTNFNSVELMLRRGTTYDFVYTGTDQGGMDRIAWYTYHNGRVTIETTAESPWRFRNDDPWNSTLEWTGDKDNPLTGSIATGSITTQGSGTDVNFRFSISDYGGESEIPNRIWEDLRVYVGAHTSRVRNR</sequence>
<accession>A0A5S3PE04</accession>
<dbReference type="OrthoDB" id="1447968at2"/>
<protein>
    <submittedName>
        <fullName evidence="2">Uncharacterized protein</fullName>
    </submittedName>
</protein>
<proteinExistence type="predicted"/>
<keyword evidence="1" id="KW-0732">Signal</keyword>
<feature type="chain" id="PRO_5024294467" evidence="1">
    <location>
        <begin position="20"/>
        <end position="178"/>
    </location>
</feature>